<dbReference type="InterPro" id="IPR005024">
    <property type="entry name" value="Snf7_fam"/>
</dbReference>
<dbReference type="Pfam" id="PF03357">
    <property type="entry name" value="Snf7"/>
    <property type="match status" value="1"/>
</dbReference>
<dbReference type="OrthoDB" id="2329734at2759"/>
<evidence type="ECO:0000313" key="2">
    <source>
        <dbReference type="EMBL" id="OZJ03115.1"/>
    </source>
</evidence>
<feature type="region of interest" description="Disordered" evidence="1">
    <location>
        <begin position="183"/>
        <end position="217"/>
    </location>
</feature>
<evidence type="ECO:0008006" key="4">
    <source>
        <dbReference type="Google" id="ProtNLM"/>
    </source>
</evidence>
<evidence type="ECO:0000313" key="3">
    <source>
        <dbReference type="Proteomes" id="UP000242875"/>
    </source>
</evidence>
<evidence type="ECO:0000256" key="1">
    <source>
        <dbReference type="SAM" id="MobiDB-lite"/>
    </source>
</evidence>
<dbReference type="GO" id="GO:0042802">
    <property type="term" value="F:identical protein binding"/>
    <property type="evidence" value="ECO:0007669"/>
    <property type="project" value="EnsemblFungi"/>
</dbReference>
<dbReference type="Proteomes" id="UP000242875">
    <property type="component" value="Unassembled WGS sequence"/>
</dbReference>
<protein>
    <recommendedName>
        <fullName evidence="4">Charged multivesicular body protein 3</fullName>
    </recommendedName>
</protein>
<dbReference type="Gene3D" id="6.10.140.1230">
    <property type="match status" value="1"/>
</dbReference>
<dbReference type="EMBL" id="MVBO01000104">
    <property type="protein sequence ID" value="OZJ03115.1"/>
    <property type="molecule type" value="Genomic_DNA"/>
</dbReference>
<keyword evidence="3" id="KW-1185">Reference proteome</keyword>
<sequence length="217" mass="24928">MQTYESIQRFFGKKTPEELVKKWRQEIRQQERGLEKQIRFIEVEESKVKKTLKQCAARNDAKTCKLLAKELVRSRKHKERLYTSKAQLSSINMQLNHQLATLKIAGTLQKSSEVMKLVNNLVRLPEVSRAMQQLSMELTKAGIMDEMVQDTLESLDDEEVEEEADAEVDKVLYEVTNGMLGEAGAVGAPLEQPEVEEEEEETEKMDVMKQRLEALKG</sequence>
<feature type="compositionally biased region" description="Basic and acidic residues" evidence="1">
    <location>
        <begin position="204"/>
        <end position="217"/>
    </location>
</feature>
<gene>
    <name evidence="2" type="ORF">BZG36_03372</name>
</gene>
<proteinExistence type="predicted"/>
<dbReference type="GO" id="GO:0070676">
    <property type="term" value="P:intralumenal vesicle formation"/>
    <property type="evidence" value="ECO:0007669"/>
    <property type="project" value="EnsemblFungi"/>
</dbReference>
<dbReference type="GO" id="GO:0043328">
    <property type="term" value="P:protein transport to vacuole involved in ubiquitin-dependent protein catabolic process via the multivesicular body sorting pathway"/>
    <property type="evidence" value="ECO:0007669"/>
    <property type="project" value="EnsemblFungi"/>
</dbReference>
<reference evidence="2 3" key="1">
    <citation type="journal article" date="2017" name="Mycologia">
        <title>Bifiguratus adelaidae, gen. et sp. nov., a new member of Mucoromycotina in endophytic and soil-dwelling habitats.</title>
        <authorList>
            <person name="Torres-Cruz T.J."/>
            <person name="Billingsley Tobias T.L."/>
            <person name="Almatruk M."/>
            <person name="Hesse C."/>
            <person name="Kuske C.R."/>
            <person name="Desiro A."/>
            <person name="Benucci G.M."/>
            <person name="Bonito G."/>
            <person name="Stajich J.E."/>
            <person name="Dunlap C."/>
            <person name="Arnold A.E."/>
            <person name="Porras-Alfaro A."/>
        </authorList>
    </citation>
    <scope>NUCLEOTIDE SEQUENCE [LARGE SCALE GENOMIC DNA]</scope>
    <source>
        <strain evidence="2 3">AZ0501</strain>
    </source>
</reference>
<comment type="caution">
    <text evidence="2">The sequence shown here is derived from an EMBL/GenBank/DDBJ whole genome shotgun (WGS) entry which is preliminary data.</text>
</comment>
<feature type="compositionally biased region" description="Acidic residues" evidence="1">
    <location>
        <begin position="193"/>
        <end position="203"/>
    </location>
</feature>
<dbReference type="GO" id="GO:1904669">
    <property type="term" value="P:ATP export"/>
    <property type="evidence" value="ECO:0007669"/>
    <property type="project" value="EnsemblFungi"/>
</dbReference>
<dbReference type="GO" id="GO:0000815">
    <property type="term" value="C:ESCRT III complex"/>
    <property type="evidence" value="ECO:0007669"/>
    <property type="project" value="EnsemblFungi"/>
</dbReference>
<accession>A0A261XXL4</accession>
<dbReference type="AlphaFoldDB" id="A0A261XXL4"/>
<name>A0A261XXL4_9FUNG</name>
<dbReference type="PANTHER" id="PTHR10476">
    <property type="entry name" value="CHARGED MULTIVESICULAR BODY PROTEIN"/>
    <property type="match status" value="1"/>
</dbReference>
<organism evidence="2 3">
    <name type="scientific">Bifiguratus adelaidae</name>
    <dbReference type="NCBI Taxonomy" id="1938954"/>
    <lineage>
        <taxon>Eukaryota</taxon>
        <taxon>Fungi</taxon>
        <taxon>Fungi incertae sedis</taxon>
        <taxon>Mucoromycota</taxon>
        <taxon>Mucoromycotina</taxon>
        <taxon>Endogonomycetes</taxon>
        <taxon>Endogonales</taxon>
        <taxon>Endogonales incertae sedis</taxon>
        <taxon>Bifiguratus</taxon>
    </lineage>
</organism>